<dbReference type="InterPro" id="IPR023346">
    <property type="entry name" value="Lysozyme-like_dom_sf"/>
</dbReference>
<dbReference type="SUPFAM" id="SSF48435">
    <property type="entry name" value="Bacterial muramidases"/>
    <property type="match status" value="1"/>
</dbReference>
<feature type="chain" id="PRO_5037631900" evidence="4">
    <location>
        <begin position="40"/>
        <end position="699"/>
    </location>
</feature>
<keyword evidence="3 4" id="KW-0732">Signal</keyword>
<name>A0A917DYI0_9SPHN</name>
<sequence length="699" mass="75456">MSSMDTQRISFLRAHLRRGAALLAMAGFAAGMGSSAAFASGNGADAATSTAAASTQQSPEQFGDIVWNPSDWEKARARQMAATPGPMAMAVARWQTLQKQTQPAFNDIANFITLYPGLPSQDRLQSKAEGRLSDEYVDPARLVSFFERNPPLTTQGQASYALALRAMGRPEATTMARKAWRGGDMSPTSEATLSAMFGGAFTPADHASRMDSLLWEGATDAASRQLRYVTGDKRTLFMARLAALQGSDPAMLGISLPRDAAGDPGWLYNRARQMRSSGNLAGARALITTAPALTHLPDNPFSFVREMRYNAVAAADAGDIGSAVKIALKANEAFAPGTDVSTLSGPIRDEYEKLFHTIGEKAMARGDAANASRMFAIYGASQLTAPARSKGFYFAGTTAAKAGMGNVAKAELEKAAAYPDQFYGQLALEKLGRPLKVPASTLPTPSNDARVNFNARPLVQASREVGRTGDWRTAVAFFKELGRQAETPEEFALIAELARETGRRDLAVIAGREASTKQLYQFSRYAFPRIDVPIGTEKNWAIIHAIARQESQFATDAQSHVGARGLMQLMPGTAREQAGKMMLSYNSSALIDDPQYNIRLGSAYFARMLDVFGGSYPLAIAAYNAGPGNVGKWLRSNGDPRTGAVDWVEWIEDIPFSETRRYVARVLENAAYYDALYPDSGNASGAYPLFYYMGKKPGQ</sequence>
<dbReference type="AlphaFoldDB" id="A0A917DYI0"/>
<dbReference type="RefSeq" id="WP_172808074.1">
    <property type="nucleotide sequence ID" value="NZ_BMIP01000014.1"/>
</dbReference>
<evidence type="ECO:0000313" key="7">
    <source>
        <dbReference type="Proteomes" id="UP000612349"/>
    </source>
</evidence>
<feature type="domain" description="Transglycosylase SLT" evidence="5">
    <location>
        <begin position="539"/>
        <end position="640"/>
    </location>
</feature>
<dbReference type="Pfam" id="PF01464">
    <property type="entry name" value="SLT"/>
    <property type="match status" value="1"/>
</dbReference>
<dbReference type="SUPFAM" id="SSF53955">
    <property type="entry name" value="Lysozyme-like"/>
    <property type="match status" value="1"/>
</dbReference>
<protein>
    <submittedName>
        <fullName evidence="6">Lytic transglycosylase</fullName>
    </submittedName>
</protein>
<evidence type="ECO:0000256" key="2">
    <source>
        <dbReference type="ARBA" id="ARBA00009387"/>
    </source>
</evidence>
<dbReference type="GO" id="GO:0042597">
    <property type="term" value="C:periplasmic space"/>
    <property type="evidence" value="ECO:0007669"/>
    <property type="project" value="InterPro"/>
</dbReference>
<comment type="caution">
    <text evidence="6">The sequence shown here is derived from an EMBL/GenBank/DDBJ whole genome shotgun (WGS) entry which is preliminary data.</text>
</comment>
<feature type="signal peptide" evidence="4">
    <location>
        <begin position="1"/>
        <end position="39"/>
    </location>
</feature>
<evidence type="ECO:0000256" key="4">
    <source>
        <dbReference type="SAM" id="SignalP"/>
    </source>
</evidence>
<comment type="similarity">
    <text evidence="2">Belongs to the virb1 family.</text>
</comment>
<dbReference type="Gene3D" id="1.10.530.10">
    <property type="match status" value="1"/>
</dbReference>
<dbReference type="CDD" id="cd13401">
    <property type="entry name" value="Slt70-like"/>
    <property type="match status" value="1"/>
</dbReference>
<evidence type="ECO:0000256" key="3">
    <source>
        <dbReference type="ARBA" id="ARBA00022729"/>
    </source>
</evidence>
<dbReference type="PANTHER" id="PTHR37423">
    <property type="entry name" value="SOLUBLE LYTIC MUREIN TRANSGLYCOSYLASE-RELATED"/>
    <property type="match status" value="1"/>
</dbReference>
<keyword evidence="7" id="KW-1185">Reference proteome</keyword>
<evidence type="ECO:0000313" key="6">
    <source>
        <dbReference type="EMBL" id="GGD83687.1"/>
    </source>
</evidence>
<dbReference type="Proteomes" id="UP000612349">
    <property type="component" value="Unassembled WGS sequence"/>
</dbReference>
<reference evidence="6" key="2">
    <citation type="submission" date="2020-09" db="EMBL/GenBank/DDBJ databases">
        <authorList>
            <person name="Sun Q."/>
            <person name="Zhou Y."/>
        </authorList>
    </citation>
    <scope>NUCLEOTIDE SEQUENCE</scope>
    <source>
        <strain evidence="6">CGMCC 1.15360</strain>
    </source>
</reference>
<dbReference type="InterPro" id="IPR008258">
    <property type="entry name" value="Transglycosylase_SLT_dom_1"/>
</dbReference>
<dbReference type="InterPro" id="IPR008939">
    <property type="entry name" value="Lytic_TGlycosylase_superhlx_U"/>
</dbReference>
<gene>
    <name evidence="6" type="ORF">GCM10010990_37220</name>
</gene>
<dbReference type="EMBL" id="BMIP01000014">
    <property type="protein sequence ID" value="GGD83687.1"/>
    <property type="molecule type" value="Genomic_DNA"/>
</dbReference>
<dbReference type="PANTHER" id="PTHR37423:SF2">
    <property type="entry name" value="MEMBRANE-BOUND LYTIC MUREIN TRANSGLYCOSYLASE C"/>
    <property type="match status" value="1"/>
</dbReference>
<organism evidence="6 7">
    <name type="scientific">Croceicoccus mobilis</name>
    <dbReference type="NCBI Taxonomy" id="1703339"/>
    <lineage>
        <taxon>Bacteria</taxon>
        <taxon>Pseudomonadati</taxon>
        <taxon>Pseudomonadota</taxon>
        <taxon>Alphaproteobacteria</taxon>
        <taxon>Sphingomonadales</taxon>
        <taxon>Erythrobacteraceae</taxon>
        <taxon>Croceicoccus</taxon>
    </lineage>
</organism>
<proteinExistence type="inferred from homology"/>
<reference evidence="6" key="1">
    <citation type="journal article" date="2014" name="Int. J. Syst. Evol. Microbiol.">
        <title>Complete genome sequence of Corynebacterium casei LMG S-19264T (=DSM 44701T), isolated from a smear-ripened cheese.</title>
        <authorList>
            <consortium name="US DOE Joint Genome Institute (JGI-PGF)"/>
            <person name="Walter F."/>
            <person name="Albersmeier A."/>
            <person name="Kalinowski J."/>
            <person name="Ruckert C."/>
        </authorList>
    </citation>
    <scope>NUCLEOTIDE SEQUENCE</scope>
    <source>
        <strain evidence="6">CGMCC 1.15360</strain>
    </source>
</reference>
<evidence type="ECO:0000256" key="1">
    <source>
        <dbReference type="ARBA" id="ARBA00007734"/>
    </source>
</evidence>
<evidence type="ECO:0000259" key="5">
    <source>
        <dbReference type="Pfam" id="PF01464"/>
    </source>
</evidence>
<dbReference type="GO" id="GO:0004553">
    <property type="term" value="F:hydrolase activity, hydrolyzing O-glycosyl compounds"/>
    <property type="evidence" value="ECO:0007669"/>
    <property type="project" value="InterPro"/>
</dbReference>
<accession>A0A917DYI0</accession>
<comment type="similarity">
    <text evidence="1">Belongs to the transglycosylase Slt family.</text>
</comment>
<dbReference type="Gene3D" id="1.25.20.10">
    <property type="entry name" value="Bacterial muramidases"/>
    <property type="match status" value="1"/>
</dbReference>